<dbReference type="PANTHER" id="PTHR24567:SF74">
    <property type="entry name" value="HTH-TYPE TRANSCRIPTIONAL REGULATOR ARCR"/>
    <property type="match status" value="1"/>
</dbReference>
<evidence type="ECO:0000259" key="1">
    <source>
        <dbReference type="PROSITE" id="PS50042"/>
    </source>
</evidence>
<evidence type="ECO:0000313" key="2">
    <source>
        <dbReference type="EMBL" id="KKN81832.1"/>
    </source>
</evidence>
<reference evidence="2" key="1">
    <citation type="journal article" date="2015" name="Nature">
        <title>Complex archaea that bridge the gap between prokaryotes and eukaryotes.</title>
        <authorList>
            <person name="Spang A."/>
            <person name="Saw J.H."/>
            <person name="Jorgensen S.L."/>
            <person name="Zaremba-Niedzwiedzka K."/>
            <person name="Martijn J."/>
            <person name="Lind A.E."/>
            <person name="van Eijk R."/>
            <person name="Schleper C."/>
            <person name="Guy L."/>
            <person name="Ettema T.J."/>
        </authorList>
    </citation>
    <scope>NUCLEOTIDE SEQUENCE</scope>
</reference>
<gene>
    <name evidence="2" type="ORF">LCGC14_0315050</name>
</gene>
<dbReference type="PANTHER" id="PTHR24567">
    <property type="entry name" value="CRP FAMILY TRANSCRIPTIONAL REGULATORY PROTEIN"/>
    <property type="match status" value="1"/>
</dbReference>
<sequence>MYLIGDQPPYAEKLINTLQRIPEQLLVGLDPCDAPIELDAVEDLYQHIGHNRLYLLKSGLLHALIDGKPLFYIQEGDLIGLRQGLNTAPCSYLSEEPLTLIPYDRDALFKHIHSNSQRQEQFTQYILGQAALMSDALAHSKQPEVRPVTGFQHFAPGAELIRQGDDADHVFIITEGHAEAFVEGIKVGDVQKDEIFGAMALFTREKRSATVIASAATTVMMIPKEQFLALMQSNPRIAHSLIESMARRIDLMNKELTHYKQGNGK</sequence>
<dbReference type="GO" id="GO:0003700">
    <property type="term" value="F:DNA-binding transcription factor activity"/>
    <property type="evidence" value="ECO:0007669"/>
    <property type="project" value="TreeGrafter"/>
</dbReference>
<name>A0A0F9U3E8_9ZZZZ</name>
<proteinExistence type="predicted"/>
<accession>A0A0F9U3E8</accession>
<feature type="domain" description="Cyclic nucleotide-binding" evidence="1">
    <location>
        <begin position="153"/>
        <end position="248"/>
    </location>
</feature>
<dbReference type="SMART" id="SM00100">
    <property type="entry name" value="cNMP"/>
    <property type="match status" value="1"/>
</dbReference>
<dbReference type="PRINTS" id="PR00103">
    <property type="entry name" value="CAMPKINASE"/>
</dbReference>
<dbReference type="SUPFAM" id="SSF51206">
    <property type="entry name" value="cAMP-binding domain-like"/>
    <property type="match status" value="2"/>
</dbReference>
<comment type="caution">
    <text evidence="2">The sequence shown here is derived from an EMBL/GenBank/DDBJ whole genome shotgun (WGS) entry which is preliminary data.</text>
</comment>
<organism evidence="2">
    <name type="scientific">marine sediment metagenome</name>
    <dbReference type="NCBI Taxonomy" id="412755"/>
    <lineage>
        <taxon>unclassified sequences</taxon>
        <taxon>metagenomes</taxon>
        <taxon>ecological metagenomes</taxon>
    </lineage>
</organism>
<dbReference type="Gene3D" id="2.60.120.10">
    <property type="entry name" value="Jelly Rolls"/>
    <property type="match status" value="1"/>
</dbReference>
<dbReference type="CDD" id="cd00038">
    <property type="entry name" value="CAP_ED"/>
    <property type="match status" value="1"/>
</dbReference>
<dbReference type="PROSITE" id="PS00888">
    <property type="entry name" value="CNMP_BINDING_1"/>
    <property type="match status" value="1"/>
</dbReference>
<dbReference type="InterPro" id="IPR000595">
    <property type="entry name" value="cNMP-bd_dom"/>
</dbReference>
<protein>
    <recommendedName>
        <fullName evidence="1">Cyclic nucleotide-binding domain-containing protein</fullName>
    </recommendedName>
</protein>
<dbReference type="EMBL" id="LAZR01000209">
    <property type="protein sequence ID" value="KKN81832.1"/>
    <property type="molecule type" value="Genomic_DNA"/>
</dbReference>
<dbReference type="Pfam" id="PF00027">
    <property type="entry name" value="cNMP_binding"/>
    <property type="match status" value="1"/>
</dbReference>
<dbReference type="GO" id="GO:0005829">
    <property type="term" value="C:cytosol"/>
    <property type="evidence" value="ECO:0007669"/>
    <property type="project" value="TreeGrafter"/>
</dbReference>
<dbReference type="PROSITE" id="PS50042">
    <property type="entry name" value="CNMP_BINDING_3"/>
    <property type="match status" value="1"/>
</dbReference>
<dbReference type="InterPro" id="IPR014710">
    <property type="entry name" value="RmlC-like_jellyroll"/>
</dbReference>
<dbReference type="InterPro" id="IPR050397">
    <property type="entry name" value="Env_Response_Regulators"/>
</dbReference>
<dbReference type="AlphaFoldDB" id="A0A0F9U3E8"/>
<dbReference type="InterPro" id="IPR018488">
    <property type="entry name" value="cNMP-bd_CS"/>
</dbReference>
<dbReference type="InterPro" id="IPR018490">
    <property type="entry name" value="cNMP-bd_dom_sf"/>
</dbReference>